<dbReference type="Proteomes" id="UP001652740">
    <property type="component" value="Unplaced"/>
</dbReference>
<keyword evidence="7" id="KW-0378">Hydrolase</keyword>
<proteinExistence type="inferred from homology"/>
<dbReference type="InterPro" id="IPR003146">
    <property type="entry name" value="M14A_act_pep"/>
</dbReference>
<reference evidence="15" key="1">
    <citation type="submission" date="2025-08" db="UniProtKB">
        <authorList>
            <consortium name="RefSeq"/>
        </authorList>
    </citation>
    <scope>IDENTIFICATION</scope>
    <source>
        <tissue evidence="15">Whole larvae</tissue>
    </source>
</reference>
<comment type="similarity">
    <text evidence="2 11">Belongs to the peptidase M14 family.</text>
</comment>
<protein>
    <submittedName>
        <fullName evidence="15">Uncharacterized protein LOC113519852</fullName>
    </submittedName>
</protein>
<keyword evidence="4" id="KW-0645">Protease</keyword>
<dbReference type="InterPro" id="IPR036990">
    <property type="entry name" value="M14A-like_propep"/>
</dbReference>
<evidence type="ECO:0000256" key="11">
    <source>
        <dbReference type="PROSITE-ProRule" id="PRU01379"/>
    </source>
</evidence>
<dbReference type="GeneID" id="113519852"/>
<keyword evidence="14" id="KW-1185">Reference proteome</keyword>
<evidence type="ECO:0000256" key="7">
    <source>
        <dbReference type="ARBA" id="ARBA00022801"/>
    </source>
</evidence>
<evidence type="ECO:0000256" key="2">
    <source>
        <dbReference type="ARBA" id="ARBA00005988"/>
    </source>
</evidence>
<dbReference type="Pfam" id="PF00246">
    <property type="entry name" value="Peptidase_M14"/>
    <property type="match status" value="2"/>
</dbReference>
<evidence type="ECO:0000313" key="15">
    <source>
        <dbReference type="RefSeq" id="XP_052756712.1"/>
    </source>
</evidence>
<evidence type="ECO:0000256" key="3">
    <source>
        <dbReference type="ARBA" id="ARBA00022645"/>
    </source>
</evidence>
<evidence type="ECO:0000256" key="5">
    <source>
        <dbReference type="ARBA" id="ARBA00022723"/>
    </source>
</evidence>
<dbReference type="SUPFAM" id="SSF53187">
    <property type="entry name" value="Zn-dependent exopeptidases"/>
    <property type="match status" value="2"/>
</dbReference>
<evidence type="ECO:0000256" key="1">
    <source>
        <dbReference type="ARBA" id="ARBA00001947"/>
    </source>
</evidence>
<dbReference type="PANTHER" id="PTHR11705">
    <property type="entry name" value="PROTEASE FAMILY M14 CARBOXYPEPTIDASE A,B"/>
    <property type="match status" value="1"/>
</dbReference>
<dbReference type="Gene3D" id="3.40.630.10">
    <property type="entry name" value="Zn peptidases"/>
    <property type="match status" value="2"/>
</dbReference>
<dbReference type="SMART" id="SM00631">
    <property type="entry name" value="Zn_pept"/>
    <property type="match status" value="2"/>
</dbReference>
<feature type="chain" id="PRO_5047082175" evidence="12">
    <location>
        <begin position="22"/>
        <end position="910"/>
    </location>
</feature>
<keyword evidence="8" id="KW-0862">Zinc</keyword>
<keyword evidence="6 12" id="KW-0732">Signal</keyword>
<feature type="active site" description="Proton donor/acceptor" evidence="11">
    <location>
        <position position="838"/>
    </location>
</feature>
<dbReference type="InterPro" id="IPR000834">
    <property type="entry name" value="Peptidase_M14"/>
</dbReference>
<dbReference type="PANTHER" id="PTHR11705:SF153">
    <property type="entry name" value="ZINC CARBOXYPEPTIDASE A 1-LIKE PROTEIN"/>
    <property type="match status" value="1"/>
</dbReference>
<dbReference type="PRINTS" id="PR00765">
    <property type="entry name" value="CRBOXYPTASEA"/>
</dbReference>
<feature type="signal peptide" evidence="12">
    <location>
        <begin position="1"/>
        <end position="21"/>
    </location>
</feature>
<evidence type="ECO:0000313" key="14">
    <source>
        <dbReference type="Proteomes" id="UP001652740"/>
    </source>
</evidence>
<dbReference type="RefSeq" id="XP_052756712.1">
    <property type="nucleotide sequence ID" value="XM_052900752.1"/>
</dbReference>
<evidence type="ECO:0000256" key="10">
    <source>
        <dbReference type="ARBA" id="ARBA00023157"/>
    </source>
</evidence>
<feature type="domain" description="Peptidase M14" evidence="13">
    <location>
        <begin position="578"/>
        <end position="872"/>
    </location>
</feature>
<organism evidence="14 15">
    <name type="scientific">Galleria mellonella</name>
    <name type="common">Greater wax moth</name>
    <dbReference type="NCBI Taxonomy" id="7137"/>
    <lineage>
        <taxon>Eukaryota</taxon>
        <taxon>Metazoa</taxon>
        <taxon>Ecdysozoa</taxon>
        <taxon>Arthropoda</taxon>
        <taxon>Hexapoda</taxon>
        <taxon>Insecta</taxon>
        <taxon>Pterygota</taxon>
        <taxon>Neoptera</taxon>
        <taxon>Endopterygota</taxon>
        <taxon>Lepidoptera</taxon>
        <taxon>Glossata</taxon>
        <taxon>Ditrysia</taxon>
        <taxon>Pyraloidea</taxon>
        <taxon>Pyralidae</taxon>
        <taxon>Galleriinae</taxon>
        <taxon>Galleria</taxon>
    </lineage>
</organism>
<keyword evidence="10" id="KW-1015">Disulfide bond</keyword>
<name>A0ABM3MZE2_GALME</name>
<comment type="cofactor">
    <cofactor evidence="1">
        <name>Zn(2+)</name>
        <dbReference type="ChEBI" id="CHEBI:29105"/>
    </cofactor>
</comment>
<dbReference type="PROSITE" id="PS52035">
    <property type="entry name" value="PEPTIDASE_M14"/>
    <property type="match status" value="2"/>
</dbReference>
<dbReference type="SUPFAM" id="SSF54897">
    <property type="entry name" value="Protease propeptides/inhibitors"/>
    <property type="match status" value="2"/>
</dbReference>
<keyword evidence="9" id="KW-0482">Metalloprotease</keyword>
<evidence type="ECO:0000256" key="4">
    <source>
        <dbReference type="ARBA" id="ARBA00022670"/>
    </source>
</evidence>
<dbReference type="Pfam" id="PF02244">
    <property type="entry name" value="Propep_M14"/>
    <property type="match status" value="2"/>
</dbReference>
<comment type="caution">
    <text evidence="11">Lacks conserved residue(s) required for the propagation of feature annotation.</text>
</comment>
<accession>A0ABM3MZE2</accession>
<sequence>MNSKFFVTFAFFLTNFKLCQSKRYDNFTLFGVTPIEVDHLKFLQNLEKKKYIDMIFWRRPIKLYYDVQFIVNPTDKDLFKERAAHFRMKAEMLIPDIQQAFDKQTIQRYQRLKVESFSFNFYHYLEDIYQWLTDIALKFPNITELFNIGKSAEGREIYVLEIKRPGANGTAIVEGGIHGNEWISIEFVTYLAHQLVYSNETGNGRLSDVAYKYNWFLIPIVNPDGYDFTQKVDRLWKKNRRNVVGVFGVDLNRNFDYSFGTYSASNSPNDEGYCGTSPFSEPETKALADFITAKKENLKFYFSIHGYGQKIVIPYSDRIKHVDNYNELENYGKQAIVKMYKLFGTKYDVGTFYDTLGLRLSGNSASWVKKTFNVKHVFTLLLRDNGTYGYALPPEQILPTCKEAVVGMVELMTARPKRVRANLFNSATVDEVSSNLLFILLGLSNNVFSKSPILISMKMMILRLTLILIMILLQTKKCLSKKYDNYTLYRAIPVDERHLNFFTNLSETYNVNFWRNPGLVYRPVEFIIAPEDIKAFSREVNASGIYLTTIIPDVQRAFDTQIVKPYIRRNTESFDWQGFYRLNDIYNWLIDLSKLYPAEVQLQSIGRTYENRDILTVRIVLKGSKMRSRVIIEGGIHAREWISPAFVTYLINEIIHSPYSNNEELKNIAMTYEWYFIPVVNPDGYEYSHREDRLWRKNRHNGLAGVDLNRNFGTAFGTIGVSLNKKSDIYCGSSAFSEKETQAVSNFIRSKSENLEYYIGFHSYGQYMIIPYAHMRNHVGNFEEVKLMGEEAARKIYQKYGTTYTVGTAYDTVGYMTSGVSGCWVKETFDVPYVITFELRDDGQEGFALSPNQIIPTCTETMDGVISLLKPRTNKYTKLYISQSRSTKHKLLKIVVLLWNFLLFIILNCY</sequence>
<dbReference type="Gene3D" id="3.30.70.340">
    <property type="entry name" value="Metallocarboxypeptidase-like"/>
    <property type="match status" value="2"/>
</dbReference>
<keyword evidence="3" id="KW-0121">Carboxypeptidase</keyword>
<evidence type="ECO:0000259" key="13">
    <source>
        <dbReference type="PROSITE" id="PS52035"/>
    </source>
</evidence>
<feature type="domain" description="Peptidase M14" evidence="13">
    <location>
        <begin position="121"/>
        <end position="415"/>
    </location>
</feature>
<keyword evidence="5" id="KW-0479">Metal-binding</keyword>
<evidence type="ECO:0000256" key="12">
    <source>
        <dbReference type="SAM" id="SignalP"/>
    </source>
</evidence>
<gene>
    <name evidence="15" type="primary">LOC113519852</name>
</gene>
<evidence type="ECO:0000256" key="8">
    <source>
        <dbReference type="ARBA" id="ARBA00022833"/>
    </source>
</evidence>
<evidence type="ECO:0000256" key="9">
    <source>
        <dbReference type="ARBA" id="ARBA00023049"/>
    </source>
</evidence>
<evidence type="ECO:0000256" key="6">
    <source>
        <dbReference type="ARBA" id="ARBA00022729"/>
    </source>
</evidence>